<dbReference type="Proteomes" id="UP001589628">
    <property type="component" value="Unassembled WGS sequence"/>
</dbReference>
<dbReference type="EMBL" id="JBHLZN010000001">
    <property type="protein sequence ID" value="MFB9885337.1"/>
    <property type="molecule type" value="Genomic_DNA"/>
</dbReference>
<comment type="similarity">
    <text evidence="1">Belongs to the UPF0276 family.</text>
</comment>
<dbReference type="NCBIfam" id="NF003818">
    <property type="entry name" value="PRK05409.1"/>
    <property type="match status" value="1"/>
</dbReference>
<dbReference type="PANTHER" id="PTHR42194:SF1">
    <property type="entry name" value="UPF0276 PROTEIN HI_1600"/>
    <property type="match status" value="1"/>
</dbReference>
<dbReference type="Gene3D" id="3.20.20.150">
    <property type="entry name" value="Divalent-metal-dependent TIM barrel enzymes"/>
    <property type="match status" value="1"/>
</dbReference>
<gene>
    <name evidence="2" type="ORF">ACFFLH_02765</name>
</gene>
<accession>A0ABV5Z7S7</accession>
<organism evidence="2 3">
    <name type="scientific">Balneatrix alpica</name>
    <dbReference type="NCBI Taxonomy" id="75684"/>
    <lineage>
        <taxon>Bacteria</taxon>
        <taxon>Pseudomonadati</taxon>
        <taxon>Pseudomonadota</taxon>
        <taxon>Gammaproteobacteria</taxon>
        <taxon>Oceanospirillales</taxon>
        <taxon>Balneatrichaceae</taxon>
        <taxon>Balneatrix</taxon>
    </lineage>
</organism>
<dbReference type="Pfam" id="PF05114">
    <property type="entry name" value="MbnB_TglH_ChrH"/>
    <property type="match status" value="1"/>
</dbReference>
<dbReference type="InterPro" id="IPR007801">
    <property type="entry name" value="MbnB/TglH/ChrH"/>
</dbReference>
<reference evidence="2 3" key="1">
    <citation type="submission" date="2024-09" db="EMBL/GenBank/DDBJ databases">
        <authorList>
            <person name="Sun Q."/>
            <person name="Mori K."/>
        </authorList>
    </citation>
    <scope>NUCLEOTIDE SEQUENCE [LARGE SCALE GENOMIC DNA]</scope>
    <source>
        <strain evidence="2 3">ATCC 51285</strain>
    </source>
</reference>
<protein>
    <recommendedName>
        <fullName evidence="1">UPF0276 protein ACFFLH_02765</fullName>
    </recommendedName>
</protein>
<name>A0ABV5Z7S7_9GAMM</name>
<dbReference type="SUPFAM" id="SSF51658">
    <property type="entry name" value="Xylose isomerase-like"/>
    <property type="match status" value="1"/>
</dbReference>
<sequence length="275" mass="31694">MSDRPPFAGFGLGLRKDYYQTILQHLPTEVDWFEIISENYLVAGGKPLYFLDQVRQHYPIAMHGVSLSIGSSAPLNYDYLQQLKALAQRIEPLWLSDHLCWTGNAHNSHDLLPLPYNEATLQHLVTRIHQVQEYLGRRIALENLSSYVSFQASEMSEWEFLNTLAKRADCYILLDINNIYVSSRNHNFVASDYLAGIDPERVIQFHLAGHSDYGDYVIDTHDAPVRDAVWQLYQQAWQRFGPVSTMIERDDKMPPFSELLAELNQARALVESRHD</sequence>
<evidence type="ECO:0000313" key="2">
    <source>
        <dbReference type="EMBL" id="MFB9885337.1"/>
    </source>
</evidence>
<comment type="caution">
    <text evidence="2">The sequence shown here is derived from an EMBL/GenBank/DDBJ whole genome shotgun (WGS) entry which is preliminary data.</text>
</comment>
<dbReference type="HAMAP" id="MF_00697">
    <property type="entry name" value="UPF0276"/>
    <property type="match status" value="1"/>
</dbReference>
<dbReference type="RefSeq" id="WP_155888982.1">
    <property type="nucleotide sequence ID" value="NZ_JBHLZN010000001.1"/>
</dbReference>
<dbReference type="InterPro" id="IPR036237">
    <property type="entry name" value="Xyl_isomerase-like_sf"/>
</dbReference>
<evidence type="ECO:0000256" key="1">
    <source>
        <dbReference type="HAMAP-Rule" id="MF_00697"/>
    </source>
</evidence>
<proteinExistence type="inferred from homology"/>
<keyword evidence="3" id="KW-1185">Reference proteome</keyword>
<evidence type="ECO:0000313" key="3">
    <source>
        <dbReference type="Proteomes" id="UP001589628"/>
    </source>
</evidence>
<dbReference type="PANTHER" id="PTHR42194">
    <property type="entry name" value="UPF0276 PROTEIN HI_1600"/>
    <property type="match status" value="1"/>
</dbReference>